<feature type="region of interest" description="Disordered" evidence="1">
    <location>
        <begin position="167"/>
        <end position="193"/>
    </location>
</feature>
<dbReference type="RefSeq" id="XP_007418019.1">
    <property type="nucleotide sequence ID" value="XM_007417957.1"/>
</dbReference>
<dbReference type="HOGENOM" id="CLU_258707_0_0_1"/>
<feature type="region of interest" description="Disordered" evidence="1">
    <location>
        <begin position="855"/>
        <end position="894"/>
    </location>
</feature>
<gene>
    <name evidence="3" type="ORF">MELLADRAFT_95471</name>
</gene>
<feature type="compositionally biased region" description="Polar residues" evidence="1">
    <location>
        <begin position="684"/>
        <end position="695"/>
    </location>
</feature>
<feature type="compositionally biased region" description="Polar residues" evidence="1">
    <location>
        <begin position="981"/>
        <end position="996"/>
    </location>
</feature>
<sequence length="1394" mass="156148">MRSAPIWMLVTASIYGNVLTALSNEPELVSASEHLLTSLPDSSDPLSAYTSAEETSSLVPHQTSDINESPSDGKHTPMPSHSEPYTLLPIYQVGRPVLQLLPHPEPETLLPIYQLPAPVLNPSTPNDISATFHPASSPVIPPNHIIPWHHVFEPPIIEDWSRHLHLPPQLNSPHHNPPHPHNPPHSDIPAHPHIPPYARISPYPYNPPYPHISPYPRSPYPHSPYPYMLHRPGTSSGAIHPIHTFPAPQISPFGHSNPRIENTYTNIFHDSPFTSSLSHHTLNPEAPSFRPTSDSAMRRTKGTGFFHTELQRFDDDFRMKTRQKDVFPNDSPESSMPASSSSKFEILPTSIQKKKLKKKLKKLRKKLEFLNEISESSMPPPSSSKPKTSLTLSQQKYLRRKSNKAKKLLESTPIEGSKQKTSRKVSWKHLKWMKEREKSDLAPNHSFSRARSGETERSSAKEILIGQHRVNIDSPRANNPTTSWHLAAAHSQGLEEPTISPHADQLSPHSISSEASFHRSDPEVNREPEEAQTSSSKLQDRPSVNEHTPVLDVKTPTLFAGPEDNTGPKPHVSPAGKESLEEHTTGLHEDQLSHDLVSSRASSRREDAESERDPRATQATSSELQDQPPVLENAPFLDVKDLKLFPALKDNIDSDNRVTAPLSLYKHLSPSFSSSEGKKISAEAPSSSNSVTNARNPDKLKTPAKSLTPATPVVREFKKRPKKLESVRSVITTNEDKRADMEATFKRAQLERSPRLEDSRGQSSISQAPLYSSLKTSLDSSSRPGHSGADSLLESGVSNLEKLKSGTSNPDNDRIPQRRVNMLSKLELPEDDFKSQKKASKALLEDLDFADPNLLNQNKKVAPKSKPSKTRASTVAKGKDVKIDPQTSTSIDSTTAGQNFWSNVAPMISHLRANTPSGNLPFLPSSTSQFLGLLKSLNPLKWMGKYEPDPNGVKMSTEEIKYIEESQHEKVHDSTGAILDSESSSALPTSTRVQTHPSRRKRKKKVSLPASATSADVNTAENFKELSDNPALEAITRSLQVDDDRPATTLIGKIFRSGPKCIQKPQKKNISGGCNLLHQLKHYDIRARYTKVKPRLDSVTINRWNNLFRIEELCPALSHIHKSDDLKVQLSLGVTTLSESEKEVLTEVLGVSEFKKRVDLINYMRQRDSVGRWWSEDELQDARWQGLNVLDLLLIGDLLHFGMPHEDGFEPFGPRITLIHMYGKMLTRKNYPEVYPIRAKSWGESPEREWFHQHPTLWSTYQARMKSLILSSDFELLGDSAILRGLGRPPVSPWWSLGDFLMWNDEGVHLGQMAEVADRVGKQLGLTHFRRLTPRDLEVGIVKWKKIFRDMDLDSDTKVKAKICLEKRARWNVEPRGLGSSFLSYLLNKVTGNI</sequence>
<evidence type="ECO:0000313" key="4">
    <source>
        <dbReference type="Proteomes" id="UP000001072"/>
    </source>
</evidence>
<reference evidence="4" key="1">
    <citation type="journal article" date="2011" name="Proc. Natl. Acad. Sci. U.S.A.">
        <title>Obligate biotrophy features unraveled by the genomic analysis of rust fungi.</title>
        <authorList>
            <person name="Duplessis S."/>
            <person name="Cuomo C.A."/>
            <person name="Lin Y.-C."/>
            <person name="Aerts A."/>
            <person name="Tisserant E."/>
            <person name="Veneault-Fourrey C."/>
            <person name="Joly D.L."/>
            <person name="Hacquard S."/>
            <person name="Amselem J."/>
            <person name="Cantarel B.L."/>
            <person name="Chiu R."/>
            <person name="Coutinho P.M."/>
            <person name="Feau N."/>
            <person name="Field M."/>
            <person name="Frey P."/>
            <person name="Gelhaye E."/>
            <person name="Goldberg J."/>
            <person name="Grabherr M.G."/>
            <person name="Kodira C.D."/>
            <person name="Kohler A."/>
            <person name="Kuees U."/>
            <person name="Lindquist E.A."/>
            <person name="Lucas S.M."/>
            <person name="Mago R."/>
            <person name="Mauceli E."/>
            <person name="Morin E."/>
            <person name="Murat C."/>
            <person name="Pangilinan J.L."/>
            <person name="Park R."/>
            <person name="Pearson M."/>
            <person name="Quesneville H."/>
            <person name="Rouhier N."/>
            <person name="Sakthikumar S."/>
            <person name="Salamov A.A."/>
            <person name="Schmutz J."/>
            <person name="Selles B."/>
            <person name="Shapiro H."/>
            <person name="Tanguay P."/>
            <person name="Tuskan G.A."/>
            <person name="Henrissat B."/>
            <person name="Van de Peer Y."/>
            <person name="Rouze P."/>
            <person name="Ellis J.G."/>
            <person name="Dodds P.N."/>
            <person name="Schein J.E."/>
            <person name="Zhong S."/>
            <person name="Hamelin R.C."/>
            <person name="Grigoriev I.V."/>
            <person name="Szabo L.J."/>
            <person name="Martin F."/>
        </authorList>
    </citation>
    <scope>NUCLEOTIDE SEQUENCE [LARGE SCALE GENOMIC DNA]</scope>
    <source>
        <strain evidence="4">98AG31 / pathotype 3-4-7</strain>
    </source>
</reference>
<dbReference type="GeneID" id="18937253"/>
<protein>
    <recommendedName>
        <fullName evidence="5">Secreted protein</fullName>
    </recommendedName>
</protein>
<feature type="compositionally biased region" description="Basic and acidic residues" evidence="1">
    <location>
        <begin position="744"/>
        <end position="760"/>
    </location>
</feature>
<feature type="compositionally biased region" description="Basic and acidic residues" evidence="1">
    <location>
        <begin position="516"/>
        <end position="529"/>
    </location>
</feature>
<feature type="region of interest" description="Disordered" evidence="1">
    <location>
        <begin position="372"/>
        <end position="426"/>
    </location>
</feature>
<feature type="region of interest" description="Disordered" evidence="1">
    <location>
        <begin position="744"/>
        <end position="792"/>
    </location>
</feature>
<feature type="region of interest" description="Disordered" evidence="1">
    <location>
        <begin position="968"/>
        <end position="1014"/>
    </location>
</feature>
<evidence type="ECO:0008006" key="5">
    <source>
        <dbReference type="Google" id="ProtNLM"/>
    </source>
</evidence>
<keyword evidence="4" id="KW-1185">Reference proteome</keyword>
<dbReference type="KEGG" id="mlr:MELLADRAFT_95471"/>
<organism evidence="4">
    <name type="scientific">Melampsora larici-populina (strain 98AG31 / pathotype 3-4-7)</name>
    <name type="common">Poplar leaf rust fungus</name>
    <dbReference type="NCBI Taxonomy" id="747676"/>
    <lineage>
        <taxon>Eukaryota</taxon>
        <taxon>Fungi</taxon>
        <taxon>Dikarya</taxon>
        <taxon>Basidiomycota</taxon>
        <taxon>Pucciniomycotina</taxon>
        <taxon>Pucciniomycetes</taxon>
        <taxon>Pucciniales</taxon>
        <taxon>Melampsoraceae</taxon>
        <taxon>Melampsora</taxon>
    </lineage>
</organism>
<evidence type="ECO:0000256" key="2">
    <source>
        <dbReference type="SAM" id="SignalP"/>
    </source>
</evidence>
<name>F4S9G4_MELLP</name>
<accession>F4S9G4</accession>
<feature type="compositionally biased region" description="Low complexity" evidence="1">
    <location>
        <begin position="770"/>
        <end position="782"/>
    </location>
</feature>
<evidence type="ECO:0000313" key="3">
    <source>
        <dbReference type="EMBL" id="EGF98734.1"/>
    </source>
</evidence>
<feature type="compositionally biased region" description="Basic residues" evidence="1">
    <location>
        <begin position="397"/>
        <end position="406"/>
    </location>
</feature>
<feature type="compositionally biased region" description="Low complexity" evidence="1">
    <location>
        <begin position="384"/>
        <end position="393"/>
    </location>
</feature>
<feature type="compositionally biased region" description="Basic and acidic residues" evidence="1">
    <location>
        <begin position="578"/>
        <end position="593"/>
    </location>
</feature>
<dbReference type="EMBL" id="GL883170">
    <property type="protein sequence ID" value="EGF98734.1"/>
    <property type="molecule type" value="Genomic_DNA"/>
</dbReference>
<feature type="signal peptide" evidence="2">
    <location>
        <begin position="1"/>
        <end position="20"/>
    </location>
</feature>
<feature type="compositionally biased region" description="Basic residues" evidence="1">
    <location>
        <begin position="997"/>
        <end position="1006"/>
    </location>
</feature>
<feature type="chain" id="PRO_5003321375" description="Secreted protein" evidence="2">
    <location>
        <begin position="21"/>
        <end position="1394"/>
    </location>
</feature>
<feature type="region of interest" description="Disordered" evidence="1">
    <location>
        <begin position="489"/>
        <end position="636"/>
    </location>
</feature>
<dbReference type="VEuPathDB" id="FungiDB:MELLADRAFT_95471"/>
<feature type="region of interest" description="Disordered" evidence="1">
    <location>
        <begin position="40"/>
        <end position="83"/>
    </location>
</feature>
<feature type="region of interest" description="Disordered" evidence="1">
    <location>
        <begin position="438"/>
        <end position="459"/>
    </location>
</feature>
<evidence type="ECO:0000256" key="1">
    <source>
        <dbReference type="SAM" id="MobiDB-lite"/>
    </source>
</evidence>
<dbReference type="OrthoDB" id="2507744at2759"/>
<feature type="compositionally biased region" description="Polar residues" evidence="1">
    <location>
        <begin position="885"/>
        <end position="894"/>
    </location>
</feature>
<feature type="region of interest" description="Disordered" evidence="1">
    <location>
        <begin position="668"/>
        <end position="731"/>
    </location>
</feature>
<dbReference type="InParanoid" id="F4S9G4"/>
<proteinExistence type="predicted"/>
<dbReference type="Proteomes" id="UP000001072">
    <property type="component" value="Unassembled WGS sequence"/>
</dbReference>
<keyword evidence="2" id="KW-0732">Signal</keyword>
<feature type="compositionally biased region" description="Basic and acidic residues" evidence="1">
    <location>
        <begin position="603"/>
        <end position="615"/>
    </location>
</feature>
<feature type="compositionally biased region" description="Polar residues" evidence="1">
    <location>
        <begin position="48"/>
        <end position="70"/>
    </location>
</feature>